<accession>A0A502F8L5</accession>
<dbReference type="EMBL" id="RCZP01000046">
    <property type="protein sequence ID" value="TPG45687.1"/>
    <property type="molecule type" value="Genomic_DNA"/>
</dbReference>
<evidence type="ECO:0000313" key="2">
    <source>
        <dbReference type="Proteomes" id="UP000317078"/>
    </source>
</evidence>
<sequence length="60" mass="6403">MPFPSATLSALDAALREIDATADLDPARLDDMSPARLRALLAGMIEQAREIRAGLLPRSA</sequence>
<dbReference type="OrthoDB" id="9947682at2"/>
<dbReference type="Proteomes" id="UP000317078">
    <property type="component" value="Unassembled WGS sequence"/>
</dbReference>
<organism evidence="1 2">
    <name type="scientific">Muricoccus nepalensis</name>
    <dbReference type="NCBI Taxonomy" id="1854500"/>
    <lineage>
        <taxon>Bacteria</taxon>
        <taxon>Pseudomonadati</taxon>
        <taxon>Pseudomonadota</taxon>
        <taxon>Alphaproteobacteria</taxon>
        <taxon>Acetobacterales</taxon>
        <taxon>Roseomonadaceae</taxon>
        <taxon>Muricoccus</taxon>
    </lineage>
</organism>
<evidence type="ECO:0000313" key="1">
    <source>
        <dbReference type="EMBL" id="TPG45687.1"/>
    </source>
</evidence>
<protein>
    <submittedName>
        <fullName evidence="1">Uncharacterized protein</fullName>
    </submittedName>
</protein>
<dbReference type="RefSeq" id="WP_140886670.1">
    <property type="nucleotide sequence ID" value="NZ_RCZP01000046.1"/>
</dbReference>
<gene>
    <name evidence="1" type="ORF">EAH89_26150</name>
</gene>
<name>A0A502F8L5_9PROT</name>
<reference evidence="1 2" key="1">
    <citation type="journal article" date="2019" name="Environ. Microbiol.">
        <title>Species interactions and distinct microbial communities in high Arctic permafrost affected cryosols are associated with the CH4 and CO2 gas fluxes.</title>
        <authorList>
            <person name="Altshuler I."/>
            <person name="Hamel J."/>
            <person name="Turney S."/>
            <person name="Magnuson E."/>
            <person name="Levesque R."/>
            <person name="Greer C."/>
            <person name="Whyte L.G."/>
        </authorList>
    </citation>
    <scope>NUCLEOTIDE SEQUENCE [LARGE SCALE GENOMIC DNA]</scope>
    <source>
        <strain evidence="1 2">S9.3B</strain>
    </source>
</reference>
<proteinExistence type="predicted"/>
<keyword evidence="2" id="KW-1185">Reference proteome</keyword>
<dbReference type="AlphaFoldDB" id="A0A502F8L5"/>
<comment type="caution">
    <text evidence="1">The sequence shown here is derived from an EMBL/GenBank/DDBJ whole genome shotgun (WGS) entry which is preliminary data.</text>
</comment>